<dbReference type="EMBL" id="DRXE01000154">
    <property type="protein sequence ID" value="HHM67870.1"/>
    <property type="molecule type" value="Genomic_DNA"/>
</dbReference>
<dbReference type="AlphaFoldDB" id="A0A7C5VGD8"/>
<name>A0A7C5VGD8_9DEIN</name>
<accession>A0A7C5VGD8</accession>
<comment type="caution">
    <text evidence="1">The sequence shown here is derived from an EMBL/GenBank/DDBJ whole genome shotgun (WGS) entry which is preliminary data.</text>
</comment>
<gene>
    <name evidence="1" type="ORF">ENM28_04000</name>
</gene>
<protein>
    <submittedName>
        <fullName evidence="1">Uncharacterized protein</fullName>
    </submittedName>
</protein>
<evidence type="ECO:0000313" key="1">
    <source>
        <dbReference type="EMBL" id="HHM67870.1"/>
    </source>
</evidence>
<reference evidence="1" key="1">
    <citation type="journal article" date="2020" name="mSystems">
        <title>Genome- and Community-Level Interaction Insights into Carbon Utilization and Element Cycling Functions of Hydrothermarchaeota in Hydrothermal Sediment.</title>
        <authorList>
            <person name="Zhou Z."/>
            <person name="Liu Y."/>
            <person name="Xu W."/>
            <person name="Pan J."/>
            <person name="Luo Z.H."/>
            <person name="Li M."/>
        </authorList>
    </citation>
    <scope>NUCLEOTIDE SEQUENCE [LARGE SCALE GENOMIC DNA]</scope>
    <source>
        <strain evidence="1">SpSt-1071</strain>
    </source>
</reference>
<proteinExistence type="predicted"/>
<organism evidence="1">
    <name type="scientific">Thermus caliditerrae</name>
    <dbReference type="NCBI Taxonomy" id="1330700"/>
    <lineage>
        <taxon>Bacteria</taxon>
        <taxon>Thermotogati</taxon>
        <taxon>Deinococcota</taxon>
        <taxon>Deinococci</taxon>
        <taxon>Thermales</taxon>
        <taxon>Thermaceae</taxon>
        <taxon>Thermus</taxon>
    </lineage>
</organism>
<sequence length="127" mass="14084">MARVSAVYGSGKGLPMDPRLYVRLIADVATRRGFSEGAEAAAREAGAAWKVWVRVYPARHPRDWHAALEGKTVPEREKFVLPGGPNAGRRVDAPHDWDAVPDPAEWVNCGHAVIYVPSATWRDVMRR</sequence>